<accession>A0A0S3SAA3</accession>
<dbReference type="GO" id="GO:0033612">
    <property type="term" value="F:receptor serine/threonine kinase binding"/>
    <property type="evidence" value="ECO:0007669"/>
    <property type="project" value="TreeGrafter"/>
</dbReference>
<dbReference type="AlphaFoldDB" id="A0A0S3SAA3"/>
<keyword evidence="4" id="KW-0732">Signal</keyword>
<dbReference type="EMBL" id="AP015039">
    <property type="protein sequence ID" value="BAT89746.1"/>
    <property type="molecule type" value="Genomic_DNA"/>
</dbReference>
<evidence type="ECO:0000313" key="9">
    <source>
        <dbReference type="EMBL" id="BAU03439.1"/>
    </source>
</evidence>
<gene>
    <name evidence="8" type="primary">Vigan.06G078900</name>
    <name evidence="9" type="synonym">Vigan.UMG106100</name>
    <name evidence="8" type="ORF">VIGAN_06078900</name>
    <name evidence="9" type="ORF">VIGAN_UM106100</name>
</gene>
<evidence type="ECO:0000256" key="7">
    <source>
        <dbReference type="ARBA" id="ARBA00023180"/>
    </source>
</evidence>
<dbReference type="FunFam" id="3.80.10.10:FF:000299">
    <property type="entry name" value="Piriformospora indica-insensitive protein 2"/>
    <property type="match status" value="1"/>
</dbReference>
<dbReference type="InterPro" id="IPR001611">
    <property type="entry name" value="Leu-rich_rpt"/>
</dbReference>
<keyword evidence="7" id="KW-0325">Glycoprotein</keyword>
<evidence type="ECO:0000256" key="2">
    <source>
        <dbReference type="ARBA" id="ARBA00022475"/>
    </source>
</evidence>
<keyword evidence="2" id="KW-1003">Cell membrane</keyword>
<keyword evidence="3" id="KW-0433">Leucine-rich repeat</keyword>
<evidence type="ECO:0000256" key="5">
    <source>
        <dbReference type="ARBA" id="ARBA00022737"/>
    </source>
</evidence>
<evidence type="ECO:0000256" key="1">
    <source>
        <dbReference type="ARBA" id="ARBA00004236"/>
    </source>
</evidence>
<dbReference type="PANTHER" id="PTHR48056:SF34">
    <property type="entry name" value="LRR RECEPTOR-LIKE SERINE_THREONINE-PROTEIN KINASE ERL1"/>
    <property type="match status" value="1"/>
</dbReference>
<dbReference type="PANTHER" id="PTHR48056">
    <property type="entry name" value="LRR RECEPTOR-LIKE SERINE/THREONINE-PROTEIN KINASE-RELATED"/>
    <property type="match status" value="1"/>
</dbReference>
<evidence type="ECO:0008006" key="11">
    <source>
        <dbReference type="Google" id="ProtNLM"/>
    </source>
</evidence>
<proteinExistence type="predicted"/>
<reference evidence="8 10" key="1">
    <citation type="journal article" date="2015" name="Sci. Rep.">
        <title>The power of single molecule real-time sequencing technology in the de novo assembly of a eukaryotic genome.</title>
        <authorList>
            <person name="Sakai H."/>
            <person name="Naito K."/>
            <person name="Ogiso-Tanaka E."/>
            <person name="Takahashi Y."/>
            <person name="Iseki K."/>
            <person name="Muto C."/>
            <person name="Satou K."/>
            <person name="Teruya K."/>
            <person name="Shiroma A."/>
            <person name="Shimoji M."/>
            <person name="Hirano T."/>
            <person name="Itoh T."/>
            <person name="Kaga A."/>
            <person name="Tomooka N."/>
        </authorList>
    </citation>
    <scope>NUCLEOTIDE SEQUENCE [LARGE SCALE GENOMIC DNA]</scope>
    <source>
        <strain evidence="10">cv. Shumari</strain>
    </source>
</reference>
<evidence type="ECO:0000256" key="4">
    <source>
        <dbReference type="ARBA" id="ARBA00022729"/>
    </source>
</evidence>
<protein>
    <recommendedName>
        <fullName evidence="11">Leucine-rich repeat-containing N-terminal plant-type domain-containing protein</fullName>
    </recommendedName>
</protein>
<dbReference type="PRINTS" id="PR00019">
    <property type="entry name" value="LEURICHRPT"/>
</dbReference>
<feature type="non-terminal residue" evidence="8">
    <location>
        <position position="126"/>
    </location>
</feature>
<dbReference type="Pfam" id="PF00560">
    <property type="entry name" value="LRR_1"/>
    <property type="match status" value="3"/>
</dbReference>
<dbReference type="GO" id="GO:0005886">
    <property type="term" value="C:plasma membrane"/>
    <property type="evidence" value="ECO:0007669"/>
    <property type="project" value="UniProtKB-SubCell"/>
</dbReference>
<evidence type="ECO:0000313" key="10">
    <source>
        <dbReference type="Proteomes" id="UP000291084"/>
    </source>
</evidence>
<name>A0A0S3SAA3_PHAAN</name>
<comment type="subcellular location">
    <subcellularLocation>
        <location evidence="1">Cell membrane</location>
    </subcellularLocation>
</comment>
<dbReference type="OrthoDB" id="1937783at2759"/>
<evidence type="ECO:0000256" key="6">
    <source>
        <dbReference type="ARBA" id="ARBA00023136"/>
    </source>
</evidence>
<evidence type="ECO:0000313" key="8">
    <source>
        <dbReference type="EMBL" id="BAT89746.1"/>
    </source>
</evidence>
<dbReference type="Gene3D" id="3.80.10.10">
    <property type="entry name" value="Ribonuclease Inhibitor"/>
    <property type="match status" value="1"/>
</dbReference>
<dbReference type="SUPFAM" id="SSF52058">
    <property type="entry name" value="L domain-like"/>
    <property type="match status" value="1"/>
</dbReference>
<sequence>MVIYLFFWQLLETLVTFIVYKAIDLCATRQLAVMMGNKLTGQIPDEIGNCTALIHLDLSHNLLYGDIPFSISKLKQLVFLNLKSNQLTGPIPSTLTQIPNLKTLDLTRNRLTGEIPRLFYWNEVLQ</sequence>
<keyword evidence="5" id="KW-0677">Repeat</keyword>
<organism evidence="8 10">
    <name type="scientific">Vigna angularis var. angularis</name>
    <dbReference type="NCBI Taxonomy" id="157739"/>
    <lineage>
        <taxon>Eukaryota</taxon>
        <taxon>Viridiplantae</taxon>
        <taxon>Streptophyta</taxon>
        <taxon>Embryophyta</taxon>
        <taxon>Tracheophyta</taxon>
        <taxon>Spermatophyta</taxon>
        <taxon>Magnoliopsida</taxon>
        <taxon>eudicotyledons</taxon>
        <taxon>Gunneridae</taxon>
        <taxon>Pentapetalae</taxon>
        <taxon>rosids</taxon>
        <taxon>fabids</taxon>
        <taxon>Fabales</taxon>
        <taxon>Fabaceae</taxon>
        <taxon>Papilionoideae</taxon>
        <taxon>50 kb inversion clade</taxon>
        <taxon>NPAAA clade</taxon>
        <taxon>indigoferoid/millettioid clade</taxon>
        <taxon>Phaseoleae</taxon>
        <taxon>Vigna</taxon>
    </lineage>
</organism>
<dbReference type="Proteomes" id="UP000291084">
    <property type="component" value="Chromosome 6"/>
</dbReference>
<dbReference type="InterPro" id="IPR050647">
    <property type="entry name" value="Plant_LRR-RLKs"/>
</dbReference>
<dbReference type="EMBL" id="AP015435">
    <property type="protein sequence ID" value="BAU03439.1"/>
    <property type="molecule type" value="Genomic_DNA"/>
</dbReference>
<keyword evidence="6" id="KW-0472">Membrane</keyword>
<evidence type="ECO:0000256" key="3">
    <source>
        <dbReference type="ARBA" id="ARBA00022614"/>
    </source>
</evidence>
<dbReference type="InterPro" id="IPR032675">
    <property type="entry name" value="LRR_dom_sf"/>
</dbReference>
<keyword evidence="10" id="KW-1185">Reference proteome</keyword>
<dbReference type="PROSITE" id="PS51450">
    <property type="entry name" value="LRR"/>
    <property type="match status" value="1"/>
</dbReference>